<evidence type="ECO:0000256" key="2">
    <source>
        <dbReference type="ARBA" id="ARBA00023015"/>
    </source>
</evidence>
<proteinExistence type="inferred from homology"/>
<evidence type="ECO:0000256" key="3">
    <source>
        <dbReference type="ARBA" id="ARBA00023125"/>
    </source>
</evidence>
<name>A0AAE3W625_9ACTN</name>
<comment type="similarity">
    <text evidence="1">Belongs to the LysR transcriptional regulatory family.</text>
</comment>
<dbReference type="PANTHER" id="PTHR30118:SF15">
    <property type="entry name" value="TRANSCRIPTIONAL REGULATORY PROTEIN"/>
    <property type="match status" value="1"/>
</dbReference>
<dbReference type="InterPro" id="IPR036390">
    <property type="entry name" value="WH_DNA-bd_sf"/>
</dbReference>
<evidence type="ECO:0000256" key="4">
    <source>
        <dbReference type="ARBA" id="ARBA00023163"/>
    </source>
</evidence>
<dbReference type="InterPro" id="IPR000847">
    <property type="entry name" value="LysR_HTH_N"/>
</dbReference>
<dbReference type="InterPro" id="IPR036388">
    <property type="entry name" value="WH-like_DNA-bd_sf"/>
</dbReference>
<dbReference type="Pfam" id="PF03466">
    <property type="entry name" value="LysR_substrate"/>
    <property type="match status" value="1"/>
</dbReference>
<dbReference type="Gene3D" id="3.40.190.10">
    <property type="entry name" value="Periplasmic binding protein-like II"/>
    <property type="match status" value="2"/>
</dbReference>
<dbReference type="InterPro" id="IPR037402">
    <property type="entry name" value="YidZ_PBP2"/>
</dbReference>
<dbReference type="PANTHER" id="PTHR30118">
    <property type="entry name" value="HTH-TYPE TRANSCRIPTIONAL REGULATOR LEUO-RELATED"/>
    <property type="match status" value="1"/>
</dbReference>
<dbReference type="GO" id="GO:0003677">
    <property type="term" value="F:DNA binding"/>
    <property type="evidence" value="ECO:0007669"/>
    <property type="project" value="UniProtKB-KW"/>
</dbReference>
<keyword evidence="3 6" id="KW-0238">DNA-binding</keyword>
<comment type="caution">
    <text evidence="6">The sequence shown here is derived from an EMBL/GenBank/DDBJ whole genome shotgun (WGS) entry which is preliminary data.</text>
</comment>
<dbReference type="CDD" id="cd08417">
    <property type="entry name" value="PBP2_Nitroaromatics_like"/>
    <property type="match status" value="1"/>
</dbReference>
<dbReference type="InterPro" id="IPR050389">
    <property type="entry name" value="LysR-type_TF"/>
</dbReference>
<organism evidence="6 7">
    <name type="scientific">Catenuloplanes indicus</name>
    <dbReference type="NCBI Taxonomy" id="137267"/>
    <lineage>
        <taxon>Bacteria</taxon>
        <taxon>Bacillati</taxon>
        <taxon>Actinomycetota</taxon>
        <taxon>Actinomycetes</taxon>
        <taxon>Micromonosporales</taxon>
        <taxon>Micromonosporaceae</taxon>
        <taxon>Catenuloplanes</taxon>
    </lineage>
</organism>
<dbReference type="GO" id="GO:0003700">
    <property type="term" value="F:DNA-binding transcription factor activity"/>
    <property type="evidence" value="ECO:0007669"/>
    <property type="project" value="InterPro"/>
</dbReference>
<dbReference type="Gene3D" id="1.10.10.10">
    <property type="entry name" value="Winged helix-like DNA-binding domain superfamily/Winged helix DNA-binding domain"/>
    <property type="match status" value="1"/>
</dbReference>
<dbReference type="Pfam" id="PF00126">
    <property type="entry name" value="HTH_1"/>
    <property type="match status" value="1"/>
</dbReference>
<feature type="domain" description="HTH lysR-type" evidence="5">
    <location>
        <begin position="9"/>
        <end position="66"/>
    </location>
</feature>
<dbReference type="EMBL" id="JAUSUZ010000001">
    <property type="protein sequence ID" value="MDQ0369950.1"/>
    <property type="molecule type" value="Genomic_DNA"/>
</dbReference>
<keyword evidence="7" id="KW-1185">Reference proteome</keyword>
<evidence type="ECO:0000259" key="5">
    <source>
        <dbReference type="PROSITE" id="PS50931"/>
    </source>
</evidence>
<gene>
    <name evidence="6" type="ORF">J2S42_006619</name>
</gene>
<evidence type="ECO:0000313" key="6">
    <source>
        <dbReference type="EMBL" id="MDQ0369950.1"/>
    </source>
</evidence>
<dbReference type="SUPFAM" id="SSF46785">
    <property type="entry name" value="Winged helix' DNA-binding domain"/>
    <property type="match status" value="1"/>
</dbReference>
<dbReference type="SUPFAM" id="SSF53850">
    <property type="entry name" value="Periplasmic binding protein-like II"/>
    <property type="match status" value="1"/>
</dbReference>
<dbReference type="Proteomes" id="UP001240236">
    <property type="component" value="Unassembled WGS sequence"/>
</dbReference>
<protein>
    <submittedName>
        <fullName evidence="6">DNA-binding transcriptional LysR family regulator</fullName>
    </submittedName>
</protein>
<reference evidence="6 7" key="1">
    <citation type="submission" date="2023-07" db="EMBL/GenBank/DDBJ databases">
        <title>Sequencing the genomes of 1000 actinobacteria strains.</title>
        <authorList>
            <person name="Klenk H.-P."/>
        </authorList>
    </citation>
    <scope>NUCLEOTIDE SEQUENCE [LARGE SCALE GENOMIC DNA]</scope>
    <source>
        <strain evidence="6 7">DSM 44709</strain>
    </source>
</reference>
<dbReference type="AlphaFoldDB" id="A0AAE3W625"/>
<keyword evidence="2" id="KW-0805">Transcription regulation</keyword>
<dbReference type="PROSITE" id="PS50931">
    <property type="entry name" value="HTH_LYSR"/>
    <property type="match status" value="1"/>
</dbReference>
<evidence type="ECO:0000256" key="1">
    <source>
        <dbReference type="ARBA" id="ARBA00009437"/>
    </source>
</evidence>
<dbReference type="InterPro" id="IPR005119">
    <property type="entry name" value="LysR_subst-bd"/>
</dbReference>
<keyword evidence="4" id="KW-0804">Transcription</keyword>
<accession>A0AAE3W625</accession>
<sequence length="322" mass="34821">MHGTRLERVDLNLLPALSALLDERQISRAAERAGLSQSAMSRAFHRLRRTLGDDLLIREGVGYRLTPRAERIHAQLAALLPVLGDIFDGQAFDPGAVSQTIHLAGTDYAADLLGTALSRRLLAASPRSTVRFHPAGRDTFDLLVRGDLDLALFGAEPPAPLRSAALFEERFVCVVADTHPLARARTVELADYLSYRHLVIDIAEGRQPAVDRVLETRGTPRDAGSVTPFHAVAPRMLSGTSLVLTFPARMVATFAGLPGLCTVPAPPEIDTMTYRMAWHPRLDHDPAHRWLRDTVLAAAGELDGDGAADAQPSTSASVRSVA</sequence>
<dbReference type="RefSeq" id="WP_307245559.1">
    <property type="nucleotide sequence ID" value="NZ_JAUSUZ010000001.1"/>
</dbReference>
<evidence type="ECO:0000313" key="7">
    <source>
        <dbReference type="Proteomes" id="UP001240236"/>
    </source>
</evidence>
<dbReference type="PRINTS" id="PR00039">
    <property type="entry name" value="HTHLYSR"/>
</dbReference>